<gene>
    <name evidence="2" type="ORF">E2C01_085845</name>
</gene>
<feature type="region of interest" description="Disordered" evidence="1">
    <location>
        <begin position="1"/>
        <end position="72"/>
    </location>
</feature>
<evidence type="ECO:0000313" key="2">
    <source>
        <dbReference type="EMBL" id="MPC90842.1"/>
    </source>
</evidence>
<dbReference type="EMBL" id="VSRR010085724">
    <property type="protein sequence ID" value="MPC90842.1"/>
    <property type="molecule type" value="Genomic_DNA"/>
</dbReference>
<comment type="caution">
    <text evidence="2">The sequence shown here is derived from an EMBL/GenBank/DDBJ whole genome shotgun (WGS) entry which is preliminary data.</text>
</comment>
<evidence type="ECO:0000313" key="3">
    <source>
        <dbReference type="Proteomes" id="UP000324222"/>
    </source>
</evidence>
<proteinExistence type="predicted"/>
<feature type="compositionally biased region" description="Acidic residues" evidence="1">
    <location>
        <begin position="18"/>
        <end position="28"/>
    </location>
</feature>
<evidence type="ECO:0000256" key="1">
    <source>
        <dbReference type="SAM" id="MobiDB-lite"/>
    </source>
</evidence>
<dbReference type="Proteomes" id="UP000324222">
    <property type="component" value="Unassembled WGS sequence"/>
</dbReference>
<feature type="compositionally biased region" description="Basic and acidic residues" evidence="1">
    <location>
        <begin position="1"/>
        <end position="17"/>
    </location>
</feature>
<organism evidence="2 3">
    <name type="scientific">Portunus trituberculatus</name>
    <name type="common">Swimming crab</name>
    <name type="synonym">Neptunus trituberculatus</name>
    <dbReference type="NCBI Taxonomy" id="210409"/>
    <lineage>
        <taxon>Eukaryota</taxon>
        <taxon>Metazoa</taxon>
        <taxon>Ecdysozoa</taxon>
        <taxon>Arthropoda</taxon>
        <taxon>Crustacea</taxon>
        <taxon>Multicrustacea</taxon>
        <taxon>Malacostraca</taxon>
        <taxon>Eumalacostraca</taxon>
        <taxon>Eucarida</taxon>
        <taxon>Decapoda</taxon>
        <taxon>Pleocyemata</taxon>
        <taxon>Brachyura</taxon>
        <taxon>Eubrachyura</taxon>
        <taxon>Portunoidea</taxon>
        <taxon>Portunidae</taxon>
        <taxon>Portuninae</taxon>
        <taxon>Portunus</taxon>
    </lineage>
</organism>
<dbReference type="AlphaFoldDB" id="A0A5B7J3T4"/>
<reference evidence="2 3" key="1">
    <citation type="submission" date="2019-05" db="EMBL/GenBank/DDBJ databases">
        <title>Another draft genome of Portunus trituberculatus and its Hox gene families provides insights of decapod evolution.</title>
        <authorList>
            <person name="Jeong J.-H."/>
            <person name="Song I."/>
            <person name="Kim S."/>
            <person name="Choi T."/>
            <person name="Kim D."/>
            <person name="Ryu S."/>
            <person name="Kim W."/>
        </authorList>
    </citation>
    <scope>NUCLEOTIDE SEQUENCE [LARGE SCALE GENOMIC DNA]</scope>
    <source>
        <tissue evidence="2">Muscle</tissue>
    </source>
</reference>
<accession>A0A5B7J3T4</accession>
<protein>
    <submittedName>
        <fullName evidence="2">Uncharacterized protein</fullName>
    </submittedName>
</protein>
<keyword evidence="3" id="KW-1185">Reference proteome</keyword>
<name>A0A5B7J3T4_PORTR</name>
<sequence length="72" mass="8151">MRGKEGGHWEGKRRIEKEEEEEEEEEEEGPCHNSNSRHVPPVRPPPPPHRGLHTFCCLPTPAAPQVSGARLH</sequence>